<evidence type="ECO:0008006" key="3">
    <source>
        <dbReference type="Google" id="ProtNLM"/>
    </source>
</evidence>
<keyword evidence="2" id="KW-1185">Reference proteome</keyword>
<accession>A0ABQ3FR49</accession>
<gene>
    <name evidence="1" type="ORF">GCM10010082_31810</name>
</gene>
<sequence length="59" mass="6453">MTALPPDIMEAEADIFLVFTGWDAGTTAAMSVDELMRWHAIAIKRHEKSKENIGQGHGG</sequence>
<evidence type="ECO:0000313" key="1">
    <source>
        <dbReference type="EMBL" id="GHC34718.1"/>
    </source>
</evidence>
<evidence type="ECO:0000313" key="2">
    <source>
        <dbReference type="Proteomes" id="UP000604243"/>
    </source>
</evidence>
<comment type="caution">
    <text evidence="1">The sequence shown here is derived from an EMBL/GenBank/DDBJ whole genome shotgun (WGS) entry which is preliminary data.</text>
</comment>
<protein>
    <recommendedName>
        <fullName evidence="3">GpE family phage tail protein</fullName>
    </recommendedName>
</protein>
<organism evidence="1 2">
    <name type="scientific">Kushneria pakistanensis</name>
    <dbReference type="NCBI Taxonomy" id="1508770"/>
    <lineage>
        <taxon>Bacteria</taxon>
        <taxon>Pseudomonadati</taxon>
        <taxon>Pseudomonadota</taxon>
        <taxon>Gammaproteobacteria</taxon>
        <taxon>Oceanospirillales</taxon>
        <taxon>Halomonadaceae</taxon>
        <taxon>Kushneria</taxon>
    </lineage>
</organism>
<dbReference type="EMBL" id="BMZM01000006">
    <property type="protein sequence ID" value="GHC34718.1"/>
    <property type="molecule type" value="Genomic_DNA"/>
</dbReference>
<reference evidence="2" key="1">
    <citation type="journal article" date="2019" name="Int. J. Syst. Evol. Microbiol.">
        <title>The Global Catalogue of Microorganisms (GCM) 10K type strain sequencing project: providing services to taxonomists for standard genome sequencing and annotation.</title>
        <authorList>
            <consortium name="The Broad Institute Genomics Platform"/>
            <consortium name="The Broad Institute Genome Sequencing Center for Infectious Disease"/>
            <person name="Wu L."/>
            <person name="Ma J."/>
        </authorList>
    </citation>
    <scope>NUCLEOTIDE SEQUENCE [LARGE SCALE GENOMIC DNA]</scope>
    <source>
        <strain evidence="2">KCTC 42082</strain>
    </source>
</reference>
<dbReference type="RefSeq" id="WP_189520080.1">
    <property type="nucleotide sequence ID" value="NZ_BMZM01000006.1"/>
</dbReference>
<proteinExistence type="predicted"/>
<name>A0ABQ3FR49_9GAMM</name>
<dbReference type="Proteomes" id="UP000604243">
    <property type="component" value="Unassembled WGS sequence"/>
</dbReference>